<feature type="transmembrane region" description="Helical" evidence="1">
    <location>
        <begin position="397"/>
        <end position="416"/>
    </location>
</feature>
<feature type="transmembrane region" description="Helical" evidence="1">
    <location>
        <begin position="292"/>
        <end position="311"/>
    </location>
</feature>
<dbReference type="EMBL" id="AWXR01000086">
    <property type="protein sequence ID" value="ERM80628.1"/>
    <property type="molecule type" value="Genomic_DNA"/>
</dbReference>
<keyword evidence="1" id="KW-1133">Transmembrane helix</keyword>
<feature type="transmembrane region" description="Helical" evidence="1">
    <location>
        <begin position="317"/>
        <end position="335"/>
    </location>
</feature>
<feature type="transmembrane region" description="Helical" evidence="1">
    <location>
        <begin position="173"/>
        <end position="200"/>
    </location>
</feature>
<evidence type="ECO:0008006" key="4">
    <source>
        <dbReference type="Google" id="ProtNLM"/>
    </source>
</evidence>
<feature type="transmembrane region" description="Helical" evidence="1">
    <location>
        <begin position="148"/>
        <end position="167"/>
    </location>
</feature>
<protein>
    <recommendedName>
        <fullName evidence="4">Glycosyltransferase RgtA/B/C/D-like domain-containing protein</fullName>
    </recommendedName>
</protein>
<comment type="caution">
    <text evidence="2">The sequence shown here is derived from an EMBL/GenBank/DDBJ whole genome shotgun (WGS) entry which is preliminary data.</text>
</comment>
<feature type="transmembrane region" description="Helical" evidence="1">
    <location>
        <begin position="255"/>
        <end position="285"/>
    </location>
</feature>
<keyword evidence="1" id="KW-0472">Membrane</keyword>
<organism evidence="2 3">
    <name type="scientific">Rhodonellum psychrophilum GCM71 = DSM 17998</name>
    <dbReference type="NCBI Taxonomy" id="1123057"/>
    <lineage>
        <taxon>Bacteria</taxon>
        <taxon>Pseudomonadati</taxon>
        <taxon>Bacteroidota</taxon>
        <taxon>Cytophagia</taxon>
        <taxon>Cytophagales</taxon>
        <taxon>Cytophagaceae</taxon>
        <taxon>Rhodonellum</taxon>
    </lineage>
</organism>
<evidence type="ECO:0000313" key="3">
    <source>
        <dbReference type="Proteomes" id="UP000016843"/>
    </source>
</evidence>
<feature type="transmembrane region" description="Helical" evidence="1">
    <location>
        <begin position="25"/>
        <end position="43"/>
    </location>
</feature>
<feature type="transmembrane region" description="Helical" evidence="1">
    <location>
        <begin position="93"/>
        <end position="111"/>
    </location>
</feature>
<sequence length="547" mass="63167">MFKTIELKKSSSLFVKNAFTQMDKFVVSALLGIYVAIILFGLDKGFDFSDEGMYLMLTDPHQPNQYGLLNYDLFFKLFYRFTGFQFGIVQLRILRLMLYFMAAGFVFRFWLALFPDDWQKGTGMQIVPLILISLFGGYAFLPQSLSYNSLTVVLTCFLFGVYGTAYWKGKSSLITMLFTGTFLAFLFYIKITVFFGFLVLILGFDLFAKKRIIISLLLLLLPLVIMEAIFGLVLGKSGLLSMIEGFLFSQLREGYGLFHVLKSVLVGIFWSGLIFGSGLLGALFFQSNNRRIKTAFAFCSLSIAFFCIYWITITEESTFYLLFGILFAMGFLTMNKSTKASLPKIKFLLLVLFFLPFVLHFGSNVYFMRLGVHYLFLWILWIMVWLKVYGEFHQLRIAVLAICISFLPFVLDGLWWRPFGIEPIFHQTERFVYQGKKVIFLDREQILFLQNLEGILEKLQAENLQVLPLYSIPGPLYLLNRQIPKTPGIWNPSHFEAYFAKDLNAKVILFNGLDSLPEAVQQNYLRYEHPEKPLIGVEIYVLKENHD</sequence>
<keyword evidence="3" id="KW-1185">Reference proteome</keyword>
<feature type="transmembrane region" description="Helical" evidence="1">
    <location>
        <begin position="372"/>
        <end position="390"/>
    </location>
</feature>
<accession>U5BRV4</accession>
<keyword evidence="1" id="KW-0812">Transmembrane</keyword>
<proteinExistence type="predicted"/>
<reference evidence="2 3" key="1">
    <citation type="journal article" date="2013" name="Genome Announc.">
        <title>Draft Genome Sequence of the Psychrophilic and Alkaliphilic Rhodonellum psychrophilum Strain GCM71T.</title>
        <authorList>
            <person name="Hauptmann A.L."/>
            <person name="Glaring M.A."/>
            <person name="Hallin P.F."/>
            <person name="Prieme A."/>
            <person name="Stougaard P."/>
        </authorList>
    </citation>
    <scope>NUCLEOTIDE SEQUENCE [LARGE SCALE GENOMIC DNA]</scope>
    <source>
        <strain evidence="2 3">GCM71</strain>
    </source>
</reference>
<feature type="transmembrane region" description="Helical" evidence="1">
    <location>
        <begin position="212"/>
        <end position="235"/>
    </location>
</feature>
<evidence type="ECO:0000313" key="2">
    <source>
        <dbReference type="EMBL" id="ERM80628.1"/>
    </source>
</evidence>
<feature type="transmembrane region" description="Helical" evidence="1">
    <location>
        <begin position="63"/>
        <end position="81"/>
    </location>
</feature>
<feature type="transmembrane region" description="Helical" evidence="1">
    <location>
        <begin position="123"/>
        <end position="141"/>
    </location>
</feature>
<evidence type="ECO:0000256" key="1">
    <source>
        <dbReference type="SAM" id="Phobius"/>
    </source>
</evidence>
<gene>
    <name evidence="2" type="ORF">P872_12925</name>
</gene>
<dbReference type="Proteomes" id="UP000016843">
    <property type="component" value="Unassembled WGS sequence"/>
</dbReference>
<name>U5BRV4_9BACT</name>
<feature type="transmembrane region" description="Helical" evidence="1">
    <location>
        <begin position="347"/>
        <end position="366"/>
    </location>
</feature>
<dbReference type="AlphaFoldDB" id="U5BRV4"/>
<dbReference type="eggNOG" id="ENOG5033S1V">
    <property type="taxonomic scope" value="Bacteria"/>
</dbReference>